<keyword evidence="1" id="KW-0812">Transmembrane</keyword>
<protein>
    <submittedName>
        <fullName evidence="2">Uncharacterized protein</fullName>
    </submittedName>
</protein>
<dbReference type="OrthoDB" id="656843at2"/>
<sequence length="141" mass="16187">MKPLNRAERNSAFMNFLLVFLLTVATIMAVVFFSIRVPSKQNEKLRERIAFMEAENAFAEKFGLAMQGTLEALAGYDSGNEPCYVTRRRVDRKLADLNRLANENPDPDNQLYDLVYQQFSNLNEAKAKAKDLETERGYLQQ</sequence>
<keyword evidence="1" id="KW-1133">Transmembrane helix</keyword>
<gene>
    <name evidence="2" type="ORF">SAMN05444008_10129</name>
</gene>
<proteinExistence type="predicted"/>
<accession>A0A1M4S984</accession>
<evidence type="ECO:0000313" key="2">
    <source>
        <dbReference type="EMBL" id="SHE28769.1"/>
    </source>
</evidence>
<name>A0A1M4S984_9BACT</name>
<evidence type="ECO:0000256" key="1">
    <source>
        <dbReference type="SAM" id="Phobius"/>
    </source>
</evidence>
<keyword evidence="3" id="KW-1185">Reference proteome</keyword>
<dbReference type="Pfam" id="PF17561">
    <property type="entry name" value="TssO"/>
    <property type="match status" value="1"/>
</dbReference>
<dbReference type="STRING" id="1302690.BUE76_23005"/>
<dbReference type="AlphaFoldDB" id="A0A1M4S984"/>
<dbReference type="Proteomes" id="UP000184368">
    <property type="component" value="Unassembled WGS sequence"/>
</dbReference>
<reference evidence="2 3" key="1">
    <citation type="submission" date="2016-11" db="EMBL/GenBank/DDBJ databases">
        <authorList>
            <person name="Jaros S."/>
            <person name="Januszkiewicz K."/>
            <person name="Wedrychowicz H."/>
        </authorList>
    </citation>
    <scope>NUCLEOTIDE SEQUENCE [LARGE SCALE GENOMIC DNA]</scope>
    <source>
        <strain evidence="2 3">DSM 26897</strain>
    </source>
</reference>
<feature type="transmembrane region" description="Helical" evidence="1">
    <location>
        <begin position="12"/>
        <end position="35"/>
    </location>
</feature>
<organism evidence="2 3">
    <name type="scientific">Cnuella takakiae</name>
    <dbReference type="NCBI Taxonomy" id="1302690"/>
    <lineage>
        <taxon>Bacteria</taxon>
        <taxon>Pseudomonadati</taxon>
        <taxon>Bacteroidota</taxon>
        <taxon>Chitinophagia</taxon>
        <taxon>Chitinophagales</taxon>
        <taxon>Chitinophagaceae</taxon>
        <taxon>Cnuella</taxon>
    </lineage>
</organism>
<evidence type="ECO:0000313" key="3">
    <source>
        <dbReference type="Proteomes" id="UP000184368"/>
    </source>
</evidence>
<dbReference type="EMBL" id="FQUO01000001">
    <property type="protein sequence ID" value="SHE28769.1"/>
    <property type="molecule type" value="Genomic_DNA"/>
</dbReference>
<dbReference type="InterPro" id="IPR039449">
    <property type="entry name" value="TssO"/>
</dbReference>
<keyword evidence="1" id="KW-0472">Membrane</keyword>
<dbReference type="RefSeq" id="WP_143157144.1">
    <property type="nucleotide sequence ID" value="NZ_FQUO01000001.1"/>
</dbReference>